<dbReference type="GO" id="GO:0005886">
    <property type="term" value="C:plasma membrane"/>
    <property type="evidence" value="ECO:0007669"/>
    <property type="project" value="UniProtKB-SubCell"/>
</dbReference>
<dbReference type="RefSeq" id="WP_006862033.1">
    <property type="nucleotide sequence ID" value="NZ_ACCL02000009.1"/>
</dbReference>
<dbReference type="InterPro" id="IPR003439">
    <property type="entry name" value="ABC_transporter-like_ATP-bd"/>
</dbReference>
<dbReference type="Pfam" id="PF00005">
    <property type="entry name" value="ABC_tran"/>
    <property type="match status" value="1"/>
</dbReference>
<comment type="subcellular location">
    <subcellularLocation>
        <location evidence="1">Cell membrane</location>
        <topology evidence="1">Multi-pass membrane protein</topology>
    </subcellularLocation>
</comment>
<dbReference type="InterPro" id="IPR027417">
    <property type="entry name" value="P-loop_NTPase"/>
</dbReference>
<dbReference type="PROSITE" id="PS50929">
    <property type="entry name" value="ABC_TM1F"/>
    <property type="match status" value="1"/>
</dbReference>
<name>C6LF40_9FIRM</name>
<evidence type="ECO:0000259" key="11">
    <source>
        <dbReference type="PROSITE" id="PS50929"/>
    </source>
</evidence>
<keyword evidence="2" id="KW-0813">Transport</keyword>
<dbReference type="PROSITE" id="PS50893">
    <property type="entry name" value="ABC_TRANSPORTER_2"/>
    <property type="match status" value="1"/>
</dbReference>
<feature type="domain" description="ABC transporter" evidence="10">
    <location>
        <begin position="340"/>
        <end position="577"/>
    </location>
</feature>
<dbReference type="GO" id="GO:0015421">
    <property type="term" value="F:ABC-type oligopeptide transporter activity"/>
    <property type="evidence" value="ECO:0007669"/>
    <property type="project" value="TreeGrafter"/>
</dbReference>
<evidence type="ECO:0000256" key="6">
    <source>
        <dbReference type="ARBA" id="ARBA00022840"/>
    </source>
</evidence>
<feature type="transmembrane region" description="Helical" evidence="9">
    <location>
        <begin position="237"/>
        <end position="264"/>
    </location>
</feature>
<dbReference type="InterPro" id="IPR011527">
    <property type="entry name" value="ABC1_TM_dom"/>
</dbReference>
<evidence type="ECO:0000256" key="3">
    <source>
        <dbReference type="ARBA" id="ARBA00022475"/>
    </source>
</evidence>
<dbReference type="STRING" id="168384.SAMN05660368_02340"/>
<dbReference type="PROSITE" id="PS00211">
    <property type="entry name" value="ABC_TRANSPORTER_1"/>
    <property type="match status" value="1"/>
</dbReference>
<dbReference type="SMART" id="SM00382">
    <property type="entry name" value="AAA"/>
    <property type="match status" value="1"/>
</dbReference>
<evidence type="ECO:0000256" key="1">
    <source>
        <dbReference type="ARBA" id="ARBA00004651"/>
    </source>
</evidence>
<evidence type="ECO:0000256" key="4">
    <source>
        <dbReference type="ARBA" id="ARBA00022692"/>
    </source>
</evidence>
<dbReference type="InterPro" id="IPR039421">
    <property type="entry name" value="Type_1_exporter"/>
</dbReference>
<keyword evidence="3" id="KW-1003">Cell membrane</keyword>
<dbReference type="InterPro" id="IPR036640">
    <property type="entry name" value="ABC1_TM_sf"/>
</dbReference>
<dbReference type="Gene3D" id="1.20.1560.10">
    <property type="entry name" value="ABC transporter type 1, transmembrane domain"/>
    <property type="match status" value="1"/>
</dbReference>
<dbReference type="InterPro" id="IPR003593">
    <property type="entry name" value="AAA+_ATPase"/>
</dbReference>
<keyword evidence="6 12" id="KW-0067">ATP-binding</keyword>
<feature type="transmembrane region" description="Helical" evidence="9">
    <location>
        <begin position="154"/>
        <end position="180"/>
    </location>
</feature>
<evidence type="ECO:0000313" key="13">
    <source>
        <dbReference type="Proteomes" id="UP000005561"/>
    </source>
</evidence>
<dbReference type="Gene3D" id="3.40.50.300">
    <property type="entry name" value="P-loop containing nucleotide triphosphate hydrolases"/>
    <property type="match status" value="1"/>
</dbReference>
<dbReference type="InterPro" id="IPR017871">
    <property type="entry name" value="ABC_transporter-like_CS"/>
</dbReference>
<gene>
    <name evidence="12" type="ORF">BRYFOR_07242</name>
</gene>
<evidence type="ECO:0000313" key="12">
    <source>
        <dbReference type="EMBL" id="EET60779.1"/>
    </source>
</evidence>
<dbReference type="PANTHER" id="PTHR43394:SF1">
    <property type="entry name" value="ATP-BINDING CASSETTE SUB-FAMILY B MEMBER 10, MITOCHONDRIAL"/>
    <property type="match status" value="1"/>
</dbReference>
<dbReference type="SUPFAM" id="SSF90123">
    <property type="entry name" value="ABC transporter transmembrane region"/>
    <property type="match status" value="1"/>
</dbReference>
<keyword evidence="7 9" id="KW-1133">Transmembrane helix</keyword>
<sequence>MLKLFKKMHSREWKMAGICALLIIGQIYFELRLPDYMSNLTVLIETPGSSMSEVYRTGAEMLACTLASAALSILCGYLVSRIAGGFSYTIRELVFNKVADFGQKEMHAFSVPSLINRTTNDITQIQMFVAMGLQIMVKSPVMAVWAVLKIINKSWTLSVITAGFVVALLCIMVLIIVIILPRVRRVQKMLDDINLISRENLNGINVVHAYNAEEYQAEKFEKANDRLTRTQLFNQRALAFLMPVVSFAMNALALIIYWVGAAIINDVPLTDMTGRIAQFGDIVVFGTYATYVIMSIMMMVMIIMLLPSAQVSAGRINEVLDTEIKLCEGDRTEAAETGTVEFKNVSFRYPSSGKNVLENISFKANKGETIAFIGATGSGKTTLVSLAARFYDATEGEVLIDGEDVRSYSFDALYNRIGYVTQKAVLFAGDIKNNVLFGESSAPQTDENVQEALDIAQATEFVSKLSKGTESPIVQGGTNVSGGQKQRLSIARALARKPEILIFDDSFSALDYRTDAKLRRALNEKLKGTTCLIVAQRIGTIRNADKIVVLEDGKAAGIGTHEELMKTCKVYQEIAMSQLSKEELEA</sequence>
<dbReference type="Proteomes" id="UP000005561">
    <property type="component" value="Unassembled WGS sequence"/>
</dbReference>
<organism evidence="12 13">
    <name type="scientific">Marvinbryantia formatexigens DSM 14469</name>
    <dbReference type="NCBI Taxonomy" id="478749"/>
    <lineage>
        <taxon>Bacteria</taxon>
        <taxon>Bacillati</taxon>
        <taxon>Bacillota</taxon>
        <taxon>Clostridia</taxon>
        <taxon>Lachnospirales</taxon>
        <taxon>Lachnospiraceae</taxon>
        <taxon>Marvinbryantia</taxon>
    </lineage>
</organism>
<dbReference type="PANTHER" id="PTHR43394">
    <property type="entry name" value="ATP-DEPENDENT PERMEASE MDL1, MITOCHONDRIAL"/>
    <property type="match status" value="1"/>
</dbReference>
<dbReference type="GO" id="GO:0016887">
    <property type="term" value="F:ATP hydrolysis activity"/>
    <property type="evidence" value="ECO:0007669"/>
    <property type="project" value="InterPro"/>
</dbReference>
<evidence type="ECO:0000256" key="5">
    <source>
        <dbReference type="ARBA" id="ARBA00022741"/>
    </source>
</evidence>
<feature type="transmembrane region" description="Helical" evidence="9">
    <location>
        <begin position="59"/>
        <end position="79"/>
    </location>
</feature>
<dbReference type="SUPFAM" id="SSF52540">
    <property type="entry name" value="P-loop containing nucleoside triphosphate hydrolases"/>
    <property type="match status" value="1"/>
</dbReference>
<dbReference type="CDD" id="cd18548">
    <property type="entry name" value="ABC_6TM_Tm287_like"/>
    <property type="match status" value="1"/>
</dbReference>
<keyword evidence="4 9" id="KW-0812">Transmembrane</keyword>
<comment type="caution">
    <text evidence="12">The sequence shown here is derived from an EMBL/GenBank/DDBJ whole genome shotgun (WGS) entry which is preliminary data.</text>
</comment>
<dbReference type="GO" id="GO:0005524">
    <property type="term" value="F:ATP binding"/>
    <property type="evidence" value="ECO:0007669"/>
    <property type="project" value="UniProtKB-KW"/>
</dbReference>
<feature type="transmembrane region" description="Helical" evidence="9">
    <location>
        <begin position="12"/>
        <end position="29"/>
    </location>
</feature>
<feature type="transmembrane region" description="Helical" evidence="9">
    <location>
        <begin position="127"/>
        <end position="148"/>
    </location>
</feature>
<accession>C6LF40</accession>
<dbReference type="EMBL" id="ACCL02000009">
    <property type="protein sequence ID" value="EET60779.1"/>
    <property type="molecule type" value="Genomic_DNA"/>
</dbReference>
<dbReference type="eggNOG" id="COG1132">
    <property type="taxonomic scope" value="Bacteria"/>
</dbReference>
<dbReference type="FunFam" id="3.40.50.300:FF:000854">
    <property type="entry name" value="Multidrug ABC transporter ATP-binding protein"/>
    <property type="match status" value="1"/>
</dbReference>
<evidence type="ECO:0000259" key="10">
    <source>
        <dbReference type="PROSITE" id="PS50893"/>
    </source>
</evidence>
<keyword evidence="8 9" id="KW-0472">Membrane</keyword>
<feature type="transmembrane region" description="Helical" evidence="9">
    <location>
        <begin position="284"/>
        <end position="306"/>
    </location>
</feature>
<protein>
    <submittedName>
        <fullName evidence="12">ABC transporter, ATP-binding protein</fullName>
    </submittedName>
</protein>
<dbReference type="AlphaFoldDB" id="C6LF40"/>
<evidence type="ECO:0000256" key="7">
    <source>
        <dbReference type="ARBA" id="ARBA00022989"/>
    </source>
</evidence>
<proteinExistence type="predicted"/>
<dbReference type="Pfam" id="PF00664">
    <property type="entry name" value="ABC_membrane"/>
    <property type="match status" value="1"/>
</dbReference>
<dbReference type="OrthoDB" id="9762778at2"/>
<reference evidence="12" key="1">
    <citation type="submission" date="2009-07" db="EMBL/GenBank/DDBJ databases">
        <authorList>
            <person name="Weinstock G."/>
            <person name="Sodergren E."/>
            <person name="Clifton S."/>
            <person name="Fulton L."/>
            <person name="Fulton B."/>
            <person name="Courtney L."/>
            <person name="Fronick C."/>
            <person name="Harrison M."/>
            <person name="Strong C."/>
            <person name="Farmer C."/>
            <person name="Delahaunty K."/>
            <person name="Markovic C."/>
            <person name="Hall O."/>
            <person name="Minx P."/>
            <person name="Tomlinson C."/>
            <person name="Mitreva M."/>
            <person name="Nelson J."/>
            <person name="Hou S."/>
            <person name="Wollam A."/>
            <person name="Pepin K.H."/>
            <person name="Johnson M."/>
            <person name="Bhonagiri V."/>
            <person name="Nash W.E."/>
            <person name="Warren W."/>
            <person name="Chinwalla A."/>
            <person name="Mardis E.R."/>
            <person name="Wilson R.K."/>
        </authorList>
    </citation>
    <scope>NUCLEOTIDE SEQUENCE [LARGE SCALE GENOMIC DNA]</scope>
    <source>
        <strain evidence="12">DSM 14469</strain>
    </source>
</reference>
<keyword evidence="5" id="KW-0547">Nucleotide-binding</keyword>
<feature type="domain" description="ABC transmembrane type-1" evidence="11">
    <location>
        <begin position="18"/>
        <end position="308"/>
    </location>
</feature>
<evidence type="ECO:0000256" key="9">
    <source>
        <dbReference type="SAM" id="Phobius"/>
    </source>
</evidence>
<evidence type="ECO:0000256" key="2">
    <source>
        <dbReference type="ARBA" id="ARBA00022448"/>
    </source>
</evidence>
<evidence type="ECO:0000256" key="8">
    <source>
        <dbReference type="ARBA" id="ARBA00023136"/>
    </source>
</evidence>
<keyword evidence="13" id="KW-1185">Reference proteome</keyword>